<feature type="region of interest" description="Disordered" evidence="1">
    <location>
        <begin position="1"/>
        <end position="24"/>
    </location>
</feature>
<evidence type="ECO:0000256" key="1">
    <source>
        <dbReference type="SAM" id="MobiDB-lite"/>
    </source>
</evidence>
<dbReference type="Proteomes" id="UP000290189">
    <property type="component" value="Unassembled WGS sequence"/>
</dbReference>
<proteinExistence type="predicted"/>
<evidence type="ECO:0000313" key="3">
    <source>
        <dbReference type="Proteomes" id="UP000290189"/>
    </source>
</evidence>
<feature type="compositionally biased region" description="Basic residues" evidence="1">
    <location>
        <begin position="1"/>
        <end position="16"/>
    </location>
</feature>
<sequence length="175" mass="19760">MTRPRRWSGRVRRHRAGAAVKPHDPQFDRLNLKIQEYPVPHTLASGVDEDSDGEDGNSADKSTGHAKPPVDDDVIRATAPRSTRMTRLGGFESNLRLFEVVWWISGTRGGIFLSMVANHLLEYAVGSSGRALVVTYTGRGSQVGLARATSRGRNKKHLYFAFRYRERWGMRSWHQ</sequence>
<organism evidence="2 3">
    <name type="scientific">Plasmodiophora brassicae</name>
    <name type="common">Clubroot disease agent</name>
    <dbReference type="NCBI Taxonomy" id="37360"/>
    <lineage>
        <taxon>Eukaryota</taxon>
        <taxon>Sar</taxon>
        <taxon>Rhizaria</taxon>
        <taxon>Endomyxa</taxon>
        <taxon>Phytomyxea</taxon>
        <taxon>Plasmodiophorida</taxon>
        <taxon>Plasmodiophoridae</taxon>
        <taxon>Plasmodiophora</taxon>
    </lineage>
</organism>
<keyword evidence="2" id="KW-0496">Mitochondrion</keyword>
<gene>
    <name evidence="2" type="ORF">PLBR_LOCUS8120</name>
</gene>
<geneLocation type="mitochondrion" evidence="2"/>
<reference evidence="2 3" key="1">
    <citation type="submission" date="2018-03" db="EMBL/GenBank/DDBJ databases">
        <authorList>
            <person name="Fogelqvist J."/>
        </authorList>
    </citation>
    <scope>NUCLEOTIDE SEQUENCE [LARGE SCALE GENOMIC DNA]</scope>
</reference>
<dbReference type="AlphaFoldDB" id="A0A3P3YL28"/>
<dbReference type="EMBL" id="OVEO01000015">
    <property type="protein sequence ID" value="SPR00905.1"/>
    <property type="molecule type" value="Genomic_DNA"/>
</dbReference>
<accession>A0A3P3YL28</accession>
<protein>
    <submittedName>
        <fullName evidence="2">Uncharacterized protein</fullName>
    </submittedName>
</protein>
<name>A0A3P3YL28_PLABS</name>
<feature type="region of interest" description="Disordered" evidence="1">
    <location>
        <begin position="41"/>
        <end position="72"/>
    </location>
</feature>
<evidence type="ECO:0000313" key="2">
    <source>
        <dbReference type="EMBL" id="SPR00905.1"/>
    </source>
</evidence>
<feature type="compositionally biased region" description="Acidic residues" evidence="1">
    <location>
        <begin position="47"/>
        <end position="57"/>
    </location>
</feature>